<accession>A0A8T2PUR4</accession>
<comment type="caution">
    <text evidence="2">The sequence shown here is derived from an EMBL/GenBank/DDBJ whole genome shotgun (WGS) entry which is preliminary data.</text>
</comment>
<feature type="chain" id="PRO_5035725751" evidence="1">
    <location>
        <begin position="23"/>
        <end position="59"/>
    </location>
</feature>
<reference evidence="2" key="1">
    <citation type="thesis" date="2021" institute="BYU ScholarsArchive" country="Provo, UT, USA">
        <title>Applications of and Algorithms for Genome Assembly and Genomic Analyses with an Emphasis on Marine Teleosts.</title>
        <authorList>
            <person name="Pickett B.D."/>
        </authorList>
    </citation>
    <scope>NUCLEOTIDE SEQUENCE</scope>
    <source>
        <strain evidence="2">HI-2016</strain>
    </source>
</reference>
<dbReference type="Proteomes" id="UP000824540">
    <property type="component" value="Unassembled WGS sequence"/>
</dbReference>
<feature type="signal peptide" evidence="1">
    <location>
        <begin position="1"/>
        <end position="22"/>
    </location>
</feature>
<dbReference type="AlphaFoldDB" id="A0A8T2PUR4"/>
<organism evidence="2 3">
    <name type="scientific">Albula glossodonta</name>
    <name type="common">roundjaw bonefish</name>
    <dbReference type="NCBI Taxonomy" id="121402"/>
    <lineage>
        <taxon>Eukaryota</taxon>
        <taxon>Metazoa</taxon>
        <taxon>Chordata</taxon>
        <taxon>Craniata</taxon>
        <taxon>Vertebrata</taxon>
        <taxon>Euteleostomi</taxon>
        <taxon>Actinopterygii</taxon>
        <taxon>Neopterygii</taxon>
        <taxon>Teleostei</taxon>
        <taxon>Albuliformes</taxon>
        <taxon>Albulidae</taxon>
        <taxon>Albula</taxon>
    </lineage>
</organism>
<proteinExistence type="predicted"/>
<sequence length="59" mass="6417">MSDSGGFAGCVILFSLSASVLCCQSQAFQLPRERKFPPALSTKAEVKRDQRFLPSHSAD</sequence>
<keyword evidence="1" id="KW-0732">Signal</keyword>
<gene>
    <name evidence="2" type="ORF">JZ751_000060</name>
</gene>
<evidence type="ECO:0000313" key="3">
    <source>
        <dbReference type="Proteomes" id="UP000824540"/>
    </source>
</evidence>
<dbReference type="EMBL" id="JAFBMS010000001">
    <property type="protein sequence ID" value="KAG9355222.1"/>
    <property type="molecule type" value="Genomic_DNA"/>
</dbReference>
<protein>
    <submittedName>
        <fullName evidence="2">Uncharacterized protein</fullName>
    </submittedName>
</protein>
<name>A0A8T2PUR4_9TELE</name>
<evidence type="ECO:0000313" key="2">
    <source>
        <dbReference type="EMBL" id="KAG9355222.1"/>
    </source>
</evidence>
<evidence type="ECO:0000256" key="1">
    <source>
        <dbReference type="SAM" id="SignalP"/>
    </source>
</evidence>
<keyword evidence="3" id="KW-1185">Reference proteome</keyword>